<feature type="compositionally biased region" description="Polar residues" evidence="1">
    <location>
        <begin position="96"/>
        <end position="112"/>
    </location>
</feature>
<evidence type="ECO:0000313" key="3">
    <source>
        <dbReference type="EMBL" id="KAK5839393.1"/>
    </source>
</evidence>
<name>A0ABR0QKL8_GOSAR</name>
<feature type="transmembrane region" description="Helical" evidence="2">
    <location>
        <begin position="20"/>
        <end position="40"/>
    </location>
</feature>
<proteinExistence type="predicted"/>
<gene>
    <name evidence="3" type="ORF">PVK06_008172</name>
</gene>
<dbReference type="Proteomes" id="UP001358586">
    <property type="component" value="Chromosome 3"/>
</dbReference>
<keyword evidence="2" id="KW-0812">Transmembrane</keyword>
<organism evidence="3 4">
    <name type="scientific">Gossypium arboreum</name>
    <name type="common">Tree cotton</name>
    <name type="synonym">Gossypium nanking</name>
    <dbReference type="NCBI Taxonomy" id="29729"/>
    <lineage>
        <taxon>Eukaryota</taxon>
        <taxon>Viridiplantae</taxon>
        <taxon>Streptophyta</taxon>
        <taxon>Embryophyta</taxon>
        <taxon>Tracheophyta</taxon>
        <taxon>Spermatophyta</taxon>
        <taxon>Magnoliopsida</taxon>
        <taxon>eudicotyledons</taxon>
        <taxon>Gunneridae</taxon>
        <taxon>Pentapetalae</taxon>
        <taxon>rosids</taxon>
        <taxon>malvids</taxon>
        <taxon>Malvales</taxon>
        <taxon>Malvaceae</taxon>
        <taxon>Malvoideae</taxon>
        <taxon>Gossypium</taxon>
    </lineage>
</organism>
<keyword evidence="2" id="KW-1133">Transmembrane helix</keyword>
<keyword evidence="4" id="KW-1185">Reference proteome</keyword>
<evidence type="ECO:0000256" key="2">
    <source>
        <dbReference type="SAM" id="Phobius"/>
    </source>
</evidence>
<reference evidence="3 4" key="1">
    <citation type="submission" date="2023-03" db="EMBL/GenBank/DDBJ databases">
        <title>WGS of Gossypium arboreum.</title>
        <authorList>
            <person name="Yu D."/>
        </authorList>
    </citation>
    <scope>NUCLEOTIDE SEQUENCE [LARGE SCALE GENOMIC DNA]</scope>
    <source>
        <tissue evidence="3">Leaf</tissue>
    </source>
</reference>
<evidence type="ECO:0000313" key="4">
    <source>
        <dbReference type="Proteomes" id="UP001358586"/>
    </source>
</evidence>
<sequence length="304" mass="33343">MSDRDFLRAFKRLRVKGMFVMYVSVLFITFVSNPCLSYVGGEVLQWDFDPDFLYYYTLCEMVVEAGYKVVGNFVYCGESNVGPDFSGSSDACADNGESTESSGASDTDNSLGSERALGAESEDEDKEVRNINAWDHFLSKIRLIPKLKLTEIQKLAKEELKVELGRDICSRARKLALEEINGRICYEKVFEGEIQGETSVCCGERWFLNNLISNLDIGDGSGFTFMTDKQKSKPPAALVPPVAAAPIPSTPSNPAPPATFQITAFEASILSPSAPSAQPTPPTIPTFSTQQILTTLHSRGKQAM</sequence>
<keyword evidence="2" id="KW-0472">Membrane</keyword>
<dbReference type="EMBL" id="JARKNE010000003">
    <property type="protein sequence ID" value="KAK5839393.1"/>
    <property type="molecule type" value="Genomic_DNA"/>
</dbReference>
<feature type="region of interest" description="Disordered" evidence="1">
    <location>
        <begin position="91"/>
        <end position="124"/>
    </location>
</feature>
<comment type="caution">
    <text evidence="3">The sequence shown here is derived from an EMBL/GenBank/DDBJ whole genome shotgun (WGS) entry which is preliminary data.</text>
</comment>
<accession>A0ABR0QKL8</accession>
<evidence type="ECO:0000256" key="1">
    <source>
        <dbReference type="SAM" id="MobiDB-lite"/>
    </source>
</evidence>
<protein>
    <submittedName>
        <fullName evidence="3">Uncharacterized protein</fullName>
    </submittedName>
</protein>